<dbReference type="GO" id="GO:0000156">
    <property type="term" value="F:phosphorelay response regulator activity"/>
    <property type="evidence" value="ECO:0007669"/>
    <property type="project" value="InterPro"/>
</dbReference>
<protein>
    <submittedName>
        <fullName evidence="4">Response regulator transcription factor</fullName>
    </submittedName>
</protein>
<dbReference type="Gene3D" id="3.40.50.2300">
    <property type="match status" value="1"/>
</dbReference>
<dbReference type="AlphaFoldDB" id="A0A5C8KA22"/>
<dbReference type="InterPro" id="IPR011006">
    <property type="entry name" value="CheY-like_superfamily"/>
</dbReference>
<sequence>MPLRCIAVDDEPLALQVIKTYVARLPALELVQTFDDAISAAEFIRQVPVDLLFLDINMPDISGLDLVRALEYKPMIIFTTAFKQYAFEGFEVEALDYLLKPIDMPRFSKAVQKAIDYHKYKSQPAEEELEGLFVYSEYRLLKVAFKDIIYIESLEDYIRIHVVAGKPVMTLMTMKKVLEKLPAEKFRRIHRSYIVPFAKVKAIVNRKVQLASGQELPISDSYSDFIKAWTKG</sequence>
<dbReference type="PROSITE" id="PS50110">
    <property type="entry name" value="RESPONSE_REGULATORY"/>
    <property type="match status" value="1"/>
</dbReference>
<gene>
    <name evidence="4" type="ORF">FVR03_07825</name>
</gene>
<dbReference type="InterPro" id="IPR001789">
    <property type="entry name" value="Sig_transdc_resp-reg_receiver"/>
</dbReference>
<dbReference type="GO" id="GO:0003677">
    <property type="term" value="F:DNA binding"/>
    <property type="evidence" value="ECO:0007669"/>
    <property type="project" value="InterPro"/>
</dbReference>
<name>A0A5C8KA22_9BACT</name>
<accession>A0A5C8KA22</accession>
<reference evidence="4 5" key="1">
    <citation type="submission" date="2019-08" db="EMBL/GenBank/DDBJ databases">
        <authorList>
            <person name="Shi S."/>
        </authorList>
    </citation>
    <scope>NUCLEOTIDE SEQUENCE [LARGE SCALE GENOMIC DNA]</scope>
    <source>
        <strain evidence="4 5">GY10130</strain>
    </source>
</reference>
<dbReference type="SMART" id="SM00448">
    <property type="entry name" value="REC"/>
    <property type="match status" value="1"/>
</dbReference>
<evidence type="ECO:0000259" key="2">
    <source>
        <dbReference type="PROSITE" id="PS50110"/>
    </source>
</evidence>
<comment type="caution">
    <text evidence="4">The sequence shown here is derived from an EMBL/GenBank/DDBJ whole genome shotgun (WGS) entry which is preliminary data.</text>
</comment>
<keyword evidence="5" id="KW-1185">Reference proteome</keyword>
<dbReference type="InterPro" id="IPR007492">
    <property type="entry name" value="LytTR_DNA-bd_dom"/>
</dbReference>
<evidence type="ECO:0000256" key="1">
    <source>
        <dbReference type="PROSITE-ProRule" id="PRU00169"/>
    </source>
</evidence>
<feature type="modified residue" description="4-aspartylphosphate" evidence="1">
    <location>
        <position position="55"/>
    </location>
</feature>
<dbReference type="Pfam" id="PF04397">
    <property type="entry name" value="LytTR"/>
    <property type="match status" value="1"/>
</dbReference>
<keyword evidence="1" id="KW-0597">Phosphoprotein</keyword>
<dbReference type="Proteomes" id="UP000321926">
    <property type="component" value="Unassembled WGS sequence"/>
</dbReference>
<evidence type="ECO:0000313" key="4">
    <source>
        <dbReference type="EMBL" id="TXK48758.1"/>
    </source>
</evidence>
<dbReference type="RefSeq" id="WP_147921184.1">
    <property type="nucleotide sequence ID" value="NZ_VRTY01000022.1"/>
</dbReference>
<dbReference type="Pfam" id="PF00072">
    <property type="entry name" value="Response_reg"/>
    <property type="match status" value="1"/>
</dbReference>
<feature type="domain" description="Response regulatory" evidence="2">
    <location>
        <begin position="4"/>
        <end position="115"/>
    </location>
</feature>
<dbReference type="Gene3D" id="2.40.50.1020">
    <property type="entry name" value="LytTr DNA-binding domain"/>
    <property type="match status" value="1"/>
</dbReference>
<dbReference type="OrthoDB" id="1646880at2"/>
<evidence type="ECO:0000313" key="5">
    <source>
        <dbReference type="Proteomes" id="UP000321926"/>
    </source>
</evidence>
<dbReference type="PROSITE" id="PS50930">
    <property type="entry name" value="HTH_LYTTR"/>
    <property type="match status" value="1"/>
</dbReference>
<proteinExistence type="predicted"/>
<feature type="domain" description="HTH LytTR-type" evidence="3">
    <location>
        <begin position="132"/>
        <end position="203"/>
    </location>
</feature>
<dbReference type="SUPFAM" id="SSF52172">
    <property type="entry name" value="CheY-like"/>
    <property type="match status" value="1"/>
</dbReference>
<evidence type="ECO:0000259" key="3">
    <source>
        <dbReference type="PROSITE" id="PS50930"/>
    </source>
</evidence>
<dbReference type="PANTHER" id="PTHR37299:SF1">
    <property type="entry name" value="STAGE 0 SPORULATION PROTEIN A HOMOLOG"/>
    <property type="match status" value="1"/>
</dbReference>
<dbReference type="InterPro" id="IPR046947">
    <property type="entry name" value="LytR-like"/>
</dbReference>
<dbReference type="EMBL" id="VRTY01000022">
    <property type="protein sequence ID" value="TXK48758.1"/>
    <property type="molecule type" value="Genomic_DNA"/>
</dbReference>
<organism evidence="4 5">
    <name type="scientific">Pontibacter qinzhouensis</name>
    <dbReference type="NCBI Taxonomy" id="2603253"/>
    <lineage>
        <taxon>Bacteria</taxon>
        <taxon>Pseudomonadati</taxon>
        <taxon>Bacteroidota</taxon>
        <taxon>Cytophagia</taxon>
        <taxon>Cytophagales</taxon>
        <taxon>Hymenobacteraceae</taxon>
        <taxon>Pontibacter</taxon>
    </lineage>
</organism>
<dbReference type="SMART" id="SM00850">
    <property type="entry name" value="LytTR"/>
    <property type="match status" value="1"/>
</dbReference>
<dbReference type="PANTHER" id="PTHR37299">
    <property type="entry name" value="TRANSCRIPTIONAL REGULATOR-RELATED"/>
    <property type="match status" value="1"/>
</dbReference>